<evidence type="ECO:0000313" key="8">
    <source>
        <dbReference type="Proteomes" id="UP001189429"/>
    </source>
</evidence>
<proteinExistence type="inferred from homology"/>
<sequence length="502" mass="53082">AAGRRGPRRRGHGRRGGAGRPRAVRAVGGRRSRRAAGRPGAGGLRRGSLQALRAASAELQERCLEGRQAATRACALLQRGDFGGARAALAAARAAVQPEALAFWGDARRRQEACQAAGLGGFLQACAAGSCFLAFLERGAITPSPSACWGSGLADVDDEAYLLGVVDAAREVERYAVNRGRALDLASVQLCAGVVRSLEQAMMQFDLRNGDLRRKFDGIKYVAKKLEIVAYEVDLAGRRASAVAPPPAESAAAAEPPAKRARQDLPPGTQEQGAVDLGLLSAIKRRYDQYDTVREQVIKRSRDVLKSAKNAVFALQRDDFKKADALIQQCSGYATAIFADAVQGAPSLRGGGFAAALEELVEALLYRAYRKDRRLLSRKEVQEDSGLSFELSVAEYLGGLTDLTGEVVRLAVRSAGRGREAVGDVELGLACVDAVYAGIQSLPFLPGSLGKKVWPLKASLQKIEGVLYELALLSEGGISVRAPASSVEQGSGDACLDEPGAA</sequence>
<protein>
    <recommendedName>
        <fullName evidence="9">Translin</fullName>
    </recommendedName>
</protein>
<dbReference type="PANTHER" id="PTHR10741">
    <property type="entry name" value="TRANSLIN AND TRANSLIN ASSOCIATED PROTEIN X"/>
    <property type="match status" value="1"/>
</dbReference>
<dbReference type="EMBL" id="CAUYUJ010019259">
    <property type="protein sequence ID" value="CAK0889712.1"/>
    <property type="molecule type" value="Genomic_DNA"/>
</dbReference>
<feature type="region of interest" description="Disordered" evidence="6">
    <location>
        <begin position="246"/>
        <end position="270"/>
    </location>
</feature>
<dbReference type="InterPro" id="IPR002848">
    <property type="entry name" value="Translin_fam"/>
</dbReference>
<gene>
    <name evidence="7" type="ORF">PCOR1329_LOCUS70178</name>
</gene>
<feature type="non-terminal residue" evidence="7">
    <location>
        <position position="1"/>
    </location>
</feature>
<evidence type="ECO:0000313" key="7">
    <source>
        <dbReference type="EMBL" id="CAK0889712.1"/>
    </source>
</evidence>
<dbReference type="Gene3D" id="1.20.58.190">
    <property type="entry name" value="Translin, domain 1"/>
    <property type="match status" value="1"/>
</dbReference>
<feature type="region of interest" description="Disordered" evidence="6">
    <location>
        <begin position="1"/>
        <end position="45"/>
    </location>
</feature>
<accession>A0ABN9WVQ1</accession>
<keyword evidence="4" id="KW-0963">Cytoplasm</keyword>
<dbReference type="InterPro" id="IPR016068">
    <property type="entry name" value="Translin_N"/>
</dbReference>
<dbReference type="Proteomes" id="UP001189429">
    <property type="component" value="Unassembled WGS sequence"/>
</dbReference>
<evidence type="ECO:0000256" key="4">
    <source>
        <dbReference type="ARBA" id="ARBA00022490"/>
    </source>
</evidence>
<comment type="subcellular location">
    <subcellularLocation>
        <location evidence="2">Cytoplasm</location>
    </subcellularLocation>
    <subcellularLocation>
        <location evidence="1">Nucleus</location>
    </subcellularLocation>
</comment>
<comment type="similarity">
    <text evidence="3">Belongs to the translin family.</text>
</comment>
<evidence type="ECO:0000256" key="2">
    <source>
        <dbReference type="ARBA" id="ARBA00004496"/>
    </source>
</evidence>
<evidence type="ECO:0008006" key="9">
    <source>
        <dbReference type="Google" id="ProtNLM"/>
    </source>
</evidence>
<keyword evidence="8" id="KW-1185">Reference proteome</keyword>
<evidence type="ECO:0000256" key="6">
    <source>
        <dbReference type="SAM" id="MobiDB-lite"/>
    </source>
</evidence>
<organism evidence="7 8">
    <name type="scientific">Prorocentrum cordatum</name>
    <dbReference type="NCBI Taxonomy" id="2364126"/>
    <lineage>
        <taxon>Eukaryota</taxon>
        <taxon>Sar</taxon>
        <taxon>Alveolata</taxon>
        <taxon>Dinophyceae</taxon>
        <taxon>Prorocentrales</taxon>
        <taxon>Prorocentraceae</taxon>
        <taxon>Prorocentrum</taxon>
    </lineage>
</organism>
<dbReference type="InterPro" id="IPR016069">
    <property type="entry name" value="Translin_C"/>
</dbReference>
<reference evidence="7" key="1">
    <citation type="submission" date="2023-10" db="EMBL/GenBank/DDBJ databases">
        <authorList>
            <person name="Chen Y."/>
            <person name="Shah S."/>
            <person name="Dougan E. K."/>
            <person name="Thang M."/>
            <person name="Chan C."/>
        </authorList>
    </citation>
    <scope>NUCLEOTIDE SEQUENCE [LARGE SCALE GENOMIC DNA]</scope>
</reference>
<evidence type="ECO:0000256" key="1">
    <source>
        <dbReference type="ARBA" id="ARBA00004123"/>
    </source>
</evidence>
<evidence type="ECO:0000256" key="5">
    <source>
        <dbReference type="ARBA" id="ARBA00023242"/>
    </source>
</evidence>
<dbReference type="Pfam" id="PF01997">
    <property type="entry name" value="Translin"/>
    <property type="match status" value="2"/>
</dbReference>
<dbReference type="CDD" id="cd14820">
    <property type="entry name" value="TRAX"/>
    <property type="match status" value="1"/>
</dbReference>
<dbReference type="SUPFAM" id="SSF74784">
    <property type="entry name" value="Translin"/>
    <property type="match status" value="2"/>
</dbReference>
<dbReference type="InterPro" id="IPR036081">
    <property type="entry name" value="Translin_sf"/>
</dbReference>
<dbReference type="Gene3D" id="1.20.58.200">
    <property type="entry name" value="Translin, domain 2"/>
    <property type="match status" value="2"/>
</dbReference>
<name>A0ABN9WVQ1_9DINO</name>
<feature type="compositionally biased region" description="Low complexity" evidence="6">
    <location>
        <begin position="246"/>
        <end position="256"/>
    </location>
</feature>
<evidence type="ECO:0000256" key="3">
    <source>
        <dbReference type="ARBA" id="ARBA00005902"/>
    </source>
</evidence>
<feature type="compositionally biased region" description="Basic residues" evidence="6">
    <location>
        <begin position="1"/>
        <end position="17"/>
    </location>
</feature>
<comment type="caution">
    <text evidence="7">The sequence shown here is derived from an EMBL/GenBank/DDBJ whole genome shotgun (WGS) entry which is preliminary data.</text>
</comment>
<keyword evidence="5" id="KW-0539">Nucleus</keyword>